<evidence type="ECO:0000313" key="2">
    <source>
        <dbReference type="Proteomes" id="UP000188543"/>
    </source>
</evidence>
<sequence length="63" mass="6958">MTTTTTQAQPMTKDAAISQFKALTARYGLQWTAAVPREAYDQLAACNRVLTTSDRREALGLRP</sequence>
<gene>
    <name evidence="1" type="ORF">A8E72_28525</name>
</gene>
<dbReference type="Proteomes" id="UP000188543">
    <property type="component" value="Unassembled WGS sequence"/>
</dbReference>
<proteinExistence type="predicted"/>
<comment type="caution">
    <text evidence="1">The sequence shown here is derived from an EMBL/GenBank/DDBJ whole genome shotgun (WGS) entry which is preliminary data.</text>
</comment>
<accession>A0A1V2VYB5</accession>
<dbReference type="AlphaFoldDB" id="A0A1V2VYB5"/>
<protein>
    <submittedName>
        <fullName evidence="1">Uncharacterized protein</fullName>
    </submittedName>
</protein>
<dbReference type="EMBL" id="MUTJ01000087">
    <property type="protein sequence ID" value="ONU78903.1"/>
    <property type="molecule type" value="Genomic_DNA"/>
</dbReference>
<name>A0A1V2VYB5_9BURK</name>
<evidence type="ECO:0000313" key="1">
    <source>
        <dbReference type="EMBL" id="ONU78903.1"/>
    </source>
</evidence>
<reference evidence="1 2" key="1">
    <citation type="submission" date="2016-08" db="EMBL/GenBank/DDBJ databases">
        <authorList>
            <person name="Seilhamer J.J."/>
        </authorList>
    </citation>
    <scope>NUCLEOTIDE SEQUENCE [LARGE SCALE GENOMIC DNA]</scope>
    <source>
        <strain evidence="1 2">VC14762</strain>
    </source>
</reference>
<organism evidence="1 2">
    <name type="scientific">Burkholderia cenocepacia</name>
    <dbReference type="NCBI Taxonomy" id="95486"/>
    <lineage>
        <taxon>Bacteria</taxon>
        <taxon>Pseudomonadati</taxon>
        <taxon>Pseudomonadota</taxon>
        <taxon>Betaproteobacteria</taxon>
        <taxon>Burkholderiales</taxon>
        <taxon>Burkholderiaceae</taxon>
        <taxon>Burkholderia</taxon>
        <taxon>Burkholderia cepacia complex</taxon>
    </lineage>
</organism>
<dbReference type="RefSeq" id="WP_028229714.1">
    <property type="nucleotide sequence ID" value="NZ_MUTB01000105.1"/>
</dbReference>